<sequence length="832" mass="93924">MLSLLRRLWRVPRWRWSVLLVLLLGGCSAVALQQLDARFGTPSPHNREVSHDSFAGRQWESEVKPVIETRCVVCHGCYDAPCQLKMSSAAGIDRGMNPAPVYDGTRLLAANLTRMFEDADTTEKWRNMNFSPVLNERVDSPEANLEGSTLFRALSQKRKVPLPVTDEGLLPEDRFDLSLNRSQVCAPVERYDDFAEDHPDWGMPYALPQISDEEHRTLVNWLAQGSLMTGPIPLPKSLAPRLQKVEAFLNGDSLKQRLMTRYIYEHLFLTHLYFPGINGPDGRPIFFKLVRSSTPPGEPLQRISTRRPYDAPYTAYPGDARLTMPHDDAGRPRVYYRLWQERATILAKNHLPYSLSEARLERWKALFLTPQYAVDDLPDYDLKTASNPFLTFEAIPAESRYRFMLDEAQNTIMGFIKGPVCRGQVAVDVINDHFWVGFTDPDLFSRPEVERTLAREGKNLSLPAAQSSNALPISSWIKFEGKQTAYLEAKQALMTKAYADGNLRLDTRVMWDGSGWADGPGGEHNPNAALTIYRHFDNAAVMKGLVGSTPKTAWIIDYPMLERIHYLLVAGFDVYGNLGHQLITRLYMDFLRMEGESNFLALLPAGERQAVHDSWYRDVGSGLEGLLFKKPPQFDAPSGIVWTPEELSSPEQARLGLMTRMHQRLAPELEQGRSLSNVKNTFVRHELEALSAVRGFAASLMPEVTIIALDGGDGGSPQLFSVLRNSAHANITSLFDEAANRRPQEDSLDVLRGVAGDYPNAFWHLTPERLDGLAERVAALEDEDDYRALMADVGIRRTDPRFWEFSDSVLRANYADRPVESGLLDYNRLQNR</sequence>
<organism evidence="1 2">
    <name type="scientific">Cobetia crustatorum</name>
    <dbReference type="NCBI Taxonomy" id="553385"/>
    <lineage>
        <taxon>Bacteria</taxon>
        <taxon>Pseudomonadati</taxon>
        <taxon>Pseudomonadota</taxon>
        <taxon>Gammaproteobacteria</taxon>
        <taxon>Oceanospirillales</taxon>
        <taxon>Halomonadaceae</taxon>
        <taxon>Cobetia</taxon>
    </lineage>
</organism>
<dbReference type="InterPro" id="IPR010706">
    <property type="entry name" value="Fatty_acid_cis-trans_isomerase"/>
</dbReference>
<dbReference type="PROSITE" id="PS51257">
    <property type="entry name" value="PROKAR_LIPOPROTEIN"/>
    <property type="match status" value="1"/>
</dbReference>
<name>A0A558HUQ4_9GAMM</name>
<dbReference type="Pfam" id="PF06934">
    <property type="entry name" value="CTI"/>
    <property type="match status" value="2"/>
</dbReference>
<gene>
    <name evidence="1" type="ORF">FQP86_04165</name>
</gene>
<comment type="caution">
    <text evidence="1">The sequence shown here is derived from an EMBL/GenBank/DDBJ whole genome shotgun (WGS) entry which is preliminary data.</text>
</comment>
<keyword evidence="2" id="KW-1185">Reference proteome</keyword>
<reference evidence="1 2" key="1">
    <citation type="submission" date="2019-07" db="EMBL/GenBank/DDBJ databases">
        <title>Diversity of Bacteria from Kongsfjorden, Arctic.</title>
        <authorList>
            <person name="Yu Y."/>
        </authorList>
    </citation>
    <scope>NUCLEOTIDE SEQUENCE [LARGE SCALE GENOMIC DNA]</scope>
    <source>
        <strain evidence="1 2">SM1923</strain>
    </source>
</reference>
<evidence type="ECO:0000313" key="2">
    <source>
        <dbReference type="Proteomes" id="UP000319941"/>
    </source>
</evidence>
<proteinExistence type="predicted"/>
<protein>
    <recommendedName>
        <fullName evidence="3">Fatty acid cis/trans isomerase</fullName>
    </recommendedName>
</protein>
<accession>A0A558HUQ4</accession>
<dbReference type="RefSeq" id="WP_144726697.1">
    <property type="nucleotide sequence ID" value="NZ_CAWOWR010000076.1"/>
</dbReference>
<dbReference type="EMBL" id="VNFH01000002">
    <property type="protein sequence ID" value="TVU72859.1"/>
    <property type="molecule type" value="Genomic_DNA"/>
</dbReference>
<evidence type="ECO:0000313" key="1">
    <source>
        <dbReference type="EMBL" id="TVU72859.1"/>
    </source>
</evidence>
<dbReference type="STRING" id="553385.GCA_000591415_03044"/>
<evidence type="ECO:0008006" key="3">
    <source>
        <dbReference type="Google" id="ProtNLM"/>
    </source>
</evidence>
<dbReference type="OrthoDB" id="9809746at2"/>
<dbReference type="AlphaFoldDB" id="A0A558HUQ4"/>
<dbReference type="Proteomes" id="UP000319941">
    <property type="component" value="Unassembled WGS sequence"/>
</dbReference>